<dbReference type="Pfam" id="PF01553">
    <property type="entry name" value="Acyltransferase"/>
    <property type="match status" value="1"/>
</dbReference>
<dbReference type="AlphaFoldDB" id="A0A2I1PAM9"/>
<gene>
    <name evidence="4" type="ORF">CYJ76_06375</name>
</gene>
<evidence type="ECO:0000256" key="2">
    <source>
        <dbReference type="ARBA" id="ARBA00023315"/>
    </source>
</evidence>
<dbReference type="CDD" id="cd07989">
    <property type="entry name" value="LPLAT_AGPAT-like"/>
    <property type="match status" value="1"/>
</dbReference>
<dbReference type="GO" id="GO:0006654">
    <property type="term" value="P:phosphatidic acid biosynthetic process"/>
    <property type="evidence" value="ECO:0007669"/>
    <property type="project" value="TreeGrafter"/>
</dbReference>
<dbReference type="GO" id="GO:0005886">
    <property type="term" value="C:plasma membrane"/>
    <property type="evidence" value="ECO:0007669"/>
    <property type="project" value="TreeGrafter"/>
</dbReference>
<dbReference type="InterPro" id="IPR002123">
    <property type="entry name" value="Plipid/glycerol_acylTrfase"/>
</dbReference>
<dbReference type="PANTHER" id="PTHR10434:SF11">
    <property type="entry name" value="1-ACYL-SN-GLYCEROL-3-PHOSPHATE ACYLTRANSFERASE"/>
    <property type="match status" value="1"/>
</dbReference>
<feature type="domain" description="Phospholipid/glycerol acyltransferase" evidence="3">
    <location>
        <begin position="35"/>
        <end position="154"/>
    </location>
</feature>
<protein>
    <submittedName>
        <fullName evidence="4">1-acyl-sn-glycerol-3-phosphate acyltransferase</fullName>
    </submittedName>
</protein>
<dbReference type="SMART" id="SM00563">
    <property type="entry name" value="PlsC"/>
    <property type="match status" value="1"/>
</dbReference>
<comment type="caution">
    <text evidence="4">The sequence shown here is derived from an EMBL/GenBank/DDBJ whole genome shotgun (WGS) entry which is preliminary data.</text>
</comment>
<reference evidence="4 5" key="1">
    <citation type="submission" date="2017-12" db="EMBL/GenBank/DDBJ databases">
        <title>Phylogenetic diversity of female urinary microbiome.</title>
        <authorList>
            <person name="Thomas-White K."/>
            <person name="Wolfe A.J."/>
        </authorList>
    </citation>
    <scope>NUCLEOTIDE SEQUENCE [LARGE SCALE GENOMIC DNA]</scope>
    <source>
        <strain evidence="4 5">UMB1298</strain>
    </source>
</reference>
<name>A0A2I1PAM9_9MICO</name>
<dbReference type="RefSeq" id="WP_070705669.1">
    <property type="nucleotide sequence ID" value="NZ_JBHLVH010000028.1"/>
</dbReference>
<dbReference type="EMBL" id="PKIZ01000010">
    <property type="protein sequence ID" value="PKZ41684.1"/>
    <property type="molecule type" value="Genomic_DNA"/>
</dbReference>
<keyword evidence="5" id="KW-1185">Reference proteome</keyword>
<sequence>MLYWTLKNVALGPALKTLYRPTVHGLHHVPTNGPAILAANHSSFFDSIALPLVVPRQLRYPAKSEYFTQPGLKGRAMAAFFRGVGQIPTDRSGGRASLAALGEAEQVLKDGNLLGIYPEGTRSPDGRLYRGRTGVVRLALSTGSPVVPVGLVGTTEIQPIEAAVPKVRPFTATFGEPFDVTAFVQSRHADATPEEQARAVQRPSRDDLRAATDEIMRRIQSITGQEYVDEYSSVVKSRKAAHGA</sequence>
<organism evidence="4 5">
    <name type="scientific">Kytococcus schroeteri</name>
    <dbReference type="NCBI Taxonomy" id="138300"/>
    <lineage>
        <taxon>Bacteria</taxon>
        <taxon>Bacillati</taxon>
        <taxon>Actinomycetota</taxon>
        <taxon>Actinomycetes</taxon>
        <taxon>Micrococcales</taxon>
        <taxon>Kytococcaceae</taxon>
        <taxon>Kytococcus</taxon>
    </lineage>
</organism>
<keyword evidence="1 4" id="KW-0808">Transferase</keyword>
<keyword evidence="2 4" id="KW-0012">Acyltransferase</keyword>
<evidence type="ECO:0000313" key="5">
    <source>
        <dbReference type="Proteomes" id="UP000234206"/>
    </source>
</evidence>
<evidence type="ECO:0000256" key="1">
    <source>
        <dbReference type="ARBA" id="ARBA00022679"/>
    </source>
</evidence>
<evidence type="ECO:0000313" key="4">
    <source>
        <dbReference type="EMBL" id="PKZ41684.1"/>
    </source>
</evidence>
<proteinExistence type="predicted"/>
<dbReference type="OrthoDB" id="9808424at2"/>
<accession>A0A2I1PAM9</accession>
<dbReference type="GO" id="GO:0003841">
    <property type="term" value="F:1-acylglycerol-3-phosphate O-acyltransferase activity"/>
    <property type="evidence" value="ECO:0007669"/>
    <property type="project" value="TreeGrafter"/>
</dbReference>
<evidence type="ECO:0000259" key="3">
    <source>
        <dbReference type="SMART" id="SM00563"/>
    </source>
</evidence>
<dbReference type="Proteomes" id="UP000234206">
    <property type="component" value="Unassembled WGS sequence"/>
</dbReference>
<dbReference type="PANTHER" id="PTHR10434">
    <property type="entry name" value="1-ACYL-SN-GLYCEROL-3-PHOSPHATE ACYLTRANSFERASE"/>
    <property type="match status" value="1"/>
</dbReference>
<dbReference type="SUPFAM" id="SSF69593">
    <property type="entry name" value="Glycerol-3-phosphate (1)-acyltransferase"/>
    <property type="match status" value="1"/>
</dbReference>